<comment type="catalytic activity">
    <reaction evidence="4">
        <text>a long-chain fatty acid + ATP + CoA = a long-chain fatty acyl-CoA + AMP + diphosphate</text>
        <dbReference type="Rhea" id="RHEA:15421"/>
        <dbReference type="ChEBI" id="CHEBI:30616"/>
        <dbReference type="ChEBI" id="CHEBI:33019"/>
        <dbReference type="ChEBI" id="CHEBI:57287"/>
        <dbReference type="ChEBI" id="CHEBI:57560"/>
        <dbReference type="ChEBI" id="CHEBI:83139"/>
        <dbReference type="ChEBI" id="CHEBI:456215"/>
        <dbReference type="EC" id="6.2.1.3"/>
    </reaction>
    <physiologicalReaction direction="left-to-right" evidence="4">
        <dbReference type="Rhea" id="RHEA:15422"/>
    </physiologicalReaction>
</comment>
<dbReference type="PANTHER" id="PTHR43272">
    <property type="entry name" value="LONG-CHAIN-FATTY-ACID--COA LIGASE"/>
    <property type="match status" value="1"/>
</dbReference>
<feature type="compositionally biased region" description="Basic and acidic residues" evidence="5">
    <location>
        <begin position="886"/>
        <end position="900"/>
    </location>
</feature>
<dbReference type="InterPro" id="IPR020845">
    <property type="entry name" value="AMP-binding_CS"/>
</dbReference>
<keyword evidence="3" id="KW-0443">Lipid metabolism</keyword>
<dbReference type="AlphaFoldDB" id="F0ZK05"/>
<evidence type="ECO:0000313" key="7">
    <source>
        <dbReference type="EMBL" id="EGC35738.1"/>
    </source>
</evidence>
<dbReference type="KEGG" id="dpp:DICPUDRAFT_55031"/>
<feature type="region of interest" description="Disordered" evidence="5">
    <location>
        <begin position="864"/>
        <end position="972"/>
    </location>
</feature>
<reference evidence="8" key="1">
    <citation type="journal article" date="2011" name="Genome Biol.">
        <title>Comparative genomics of the social amoebae Dictyostelium discoideum and Dictyostelium purpureum.</title>
        <authorList>
            <consortium name="US DOE Joint Genome Institute (JGI-PGF)"/>
            <person name="Sucgang R."/>
            <person name="Kuo A."/>
            <person name="Tian X."/>
            <person name="Salerno W."/>
            <person name="Parikh A."/>
            <person name="Feasley C.L."/>
            <person name="Dalin E."/>
            <person name="Tu H."/>
            <person name="Huang E."/>
            <person name="Barry K."/>
            <person name="Lindquist E."/>
            <person name="Shapiro H."/>
            <person name="Bruce D."/>
            <person name="Schmutz J."/>
            <person name="Salamov A."/>
            <person name="Fey P."/>
            <person name="Gaudet P."/>
            <person name="Anjard C."/>
            <person name="Babu M.M."/>
            <person name="Basu S."/>
            <person name="Bushmanova Y."/>
            <person name="van der Wel H."/>
            <person name="Katoh-Kurasawa M."/>
            <person name="Dinh C."/>
            <person name="Coutinho P.M."/>
            <person name="Saito T."/>
            <person name="Elias M."/>
            <person name="Schaap P."/>
            <person name="Kay R.R."/>
            <person name="Henrissat B."/>
            <person name="Eichinger L."/>
            <person name="Rivero F."/>
            <person name="Putnam N.H."/>
            <person name="West C.M."/>
            <person name="Loomis W.F."/>
            <person name="Chisholm R.L."/>
            <person name="Shaulsky G."/>
            <person name="Strassmann J.E."/>
            <person name="Queller D.C."/>
            <person name="Kuspa A."/>
            <person name="Grigoriev I.V."/>
        </authorList>
    </citation>
    <scope>NUCLEOTIDE SEQUENCE [LARGE SCALE GENOMIC DNA]</scope>
    <source>
        <strain evidence="8">QSDP1</strain>
    </source>
</reference>
<feature type="domain" description="AMP-dependent synthetase/ligase" evidence="6">
    <location>
        <begin position="115"/>
        <end position="545"/>
    </location>
</feature>
<feature type="compositionally biased region" description="Low complexity" evidence="5">
    <location>
        <begin position="746"/>
        <end position="757"/>
    </location>
</feature>
<dbReference type="FunCoup" id="F0ZK05">
    <property type="interactions" value="26"/>
</dbReference>
<feature type="compositionally biased region" description="Low complexity" evidence="5">
    <location>
        <begin position="17"/>
        <end position="29"/>
    </location>
</feature>
<dbReference type="GeneID" id="10500940"/>
<evidence type="ECO:0000259" key="6">
    <source>
        <dbReference type="Pfam" id="PF00501"/>
    </source>
</evidence>
<evidence type="ECO:0000256" key="4">
    <source>
        <dbReference type="ARBA" id="ARBA00024484"/>
    </source>
</evidence>
<dbReference type="eggNOG" id="KOG1256">
    <property type="taxonomic scope" value="Eukaryota"/>
</dbReference>
<dbReference type="SUPFAM" id="SSF56801">
    <property type="entry name" value="Acetyl-CoA synthetase-like"/>
    <property type="match status" value="1"/>
</dbReference>
<feature type="compositionally biased region" description="Basic and acidic residues" evidence="5">
    <location>
        <begin position="804"/>
        <end position="835"/>
    </location>
</feature>
<dbReference type="OMA" id="PEWHIAF"/>
<name>F0ZK05_DICPU</name>
<dbReference type="PROSITE" id="PS00455">
    <property type="entry name" value="AMP_BINDING"/>
    <property type="match status" value="1"/>
</dbReference>
<sequence length="972" mass="106022">METATENKDSVVEVKTTETTTTTTTTTDTQQQPNSTKVEETTTTTTTTAAPESTPATTTTTTSDTQSAPTTTTTTAPAPTTTAAPAPVANGRQKTIVKDIPLPSTVMEALSYTTNKLPNQLAMRVERNGTWKKWTWQQYRNDVIAASKSIISLGVHSRAGINVIGFNSPEWHIAYLGAIHSNALPTGVYTTSSPGQCEYFATHSDAQLVFVEDIKQLEKYLSIRDKIPNIKALVIMEPAATTTSDKESTTTADAETPLSMSTKYPGYVYTWEQFMDLGKAIEESEVENHSKNIKPSDLATLIYTSGTTSLPKGVMLTHCNILWTVHTIGYDVVNVAAPQTERIISYLPLSHIAEQIVSLYAPMVFGFPVAFAQKTALSGTLLDTLQEVRPTIFFGVPRVWEKIQVKIQSMLSQNTGIKKKLVSWAQKKGVEGGYNIQKGEKKPRGYGIAKKLVFKKAIYNLGLDQCKLLASAAAPISVETLDFFLGLGISVCEAYGMSELSGPQSVGYPRNKTGSVGKTMKGSDVRVAEDGEILVRGPNCFVGYYKNEEASRETIDKDGWVHTGDVGHIDSEGFIYITDRKKELIITAGGENISPTLIEGFIRQIIGVEQAVVIGDRQKYLVALITVNPDLFKLLPSQGYTHPLPKTMEEAMNDKEFNNYINNHIQDMNTKLPNVSTIKKFKILPVEFQETGETSELTPTKKLKRRIITTKYENEIKELYGDQYAEGGFKDTSKPTNTIPEPSQPSSSNTTTTTTTASNAPVLVVPIVAVEEPAKPTTTEESKPVVIEPIIIQQTETTTVVTEEPPKPVVEESKPVVEESKPVVEESKPVTEDTKTVEMVPVTIVEETPVATKGNDEETIVEAVQVNLVQSSESSTAVASTTATENNKEENEGPKLKDDTIEPNTNNNENNNENKVNDSNYSSSVSDTTSSDSSSPATFDEDKESASSSTTSSLTPSSSSEDIQKLNQPQNN</sequence>
<organism evidence="7 8">
    <name type="scientific">Dictyostelium purpureum</name>
    <name type="common">Slime mold</name>
    <dbReference type="NCBI Taxonomy" id="5786"/>
    <lineage>
        <taxon>Eukaryota</taxon>
        <taxon>Amoebozoa</taxon>
        <taxon>Evosea</taxon>
        <taxon>Eumycetozoa</taxon>
        <taxon>Dictyostelia</taxon>
        <taxon>Dictyosteliales</taxon>
        <taxon>Dictyosteliaceae</taxon>
        <taxon>Dictyostelium</taxon>
    </lineage>
</organism>
<gene>
    <name evidence="7" type="ORF">DICPUDRAFT_55031</name>
</gene>
<dbReference type="InterPro" id="IPR045851">
    <property type="entry name" value="AMP-bd_C_sf"/>
</dbReference>
<dbReference type="EMBL" id="GL871049">
    <property type="protein sequence ID" value="EGC35738.1"/>
    <property type="molecule type" value="Genomic_DNA"/>
</dbReference>
<evidence type="ECO:0000256" key="5">
    <source>
        <dbReference type="SAM" id="MobiDB-lite"/>
    </source>
</evidence>
<evidence type="ECO:0000256" key="1">
    <source>
        <dbReference type="ARBA" id="ARBA00022598"/>
    </source>
</evidence>
<dbReference type="Pfam" id="PF00501">
    <property type="entry name" value="AMP-binding"/>
    <property type="match status" value="1"/>
</dbReference>
<feature type="compositionally biased region" description="Low complexity" evidence="5">
    <location>
        <begin position="946"/>
        <end position="960"/>
    </location>
</feature>
<dbReference type="InParanoid" id="F0ZK05"/>
<dbReference type="GO" id="GO:0004467">
    <property type="term" value="F:long-chain fatty acid-CoA ligase activity"/>
    <property type="evidence" value="ECO:0000318"/>
    <property type="project" value="GO_Central"/>
</dbReference>
<feature type="compositionally biased region" description="Low complexity" evidence="5">
    <location>
        <begin position="871"/>
        <end position="885"/>
    </location>
</feature>
<dbReference type="Pfam" id="PF23562">
    <property type="entry name" value="AMP-binding_C_3"/>
    <property type="match status" value="1"/>
</dbReference>
<accession>F0ZK05</accession>
<dbReference type="GO" id="GO:0005737">
    <property type="term" value="C:cytoplasm"/>
    <property type="evidence" value="ECO:0000318"/>
    <property type="project" value="GO_Central"/>
</dbReference>
<dbReference type="STRING" id="5786.F0ZK05"/>
<proteinExistence type="predicted"/>
<feature type="compositionally biased region" description="Low complexity" evidence="5">
    <location>
        <begin position="902"/>
        <end position="935"/>
    </location>
</feature>
<dbReference type="InterPro" id="IPR000873">
    <property type="entry name" value="AMP-dep_synth/lig_dom"/>
</dbReference>
<feature type="compositionally biased region" description="Polar residues" evidence="5">
    <location>
        <begin position="734"/>
        <end position="745"/>
    </location>
</feature>
<dbReference type="InterPro" id="IPR042099">
    <property type="entry name" value="ANL_N_sf"/>
</dbReference>
<keyword evidence="1" id="KW-0436">Ligase</keyword>
<feature type="compositionally biased region" description="Basic and acidic residues" evidence="5">
    <location>
        <begin position="1"/>
        <end position="16"/>
    </location>
</feature>
<dbReference type="Gene3D" id="3.30.300.30">
    <property type="match status" value="1"/>
</dbReference>
<dbReference type="Gene3D" id="3.40.50.12780">
    <property type="entry name" value="N-terminal domain of ligase-like"/>
    <property type="match status" value="1"/>
</dbReference>
<feature type="region of interest" description="Disordered" evidence="5">
    <location>
        <begin position="797"/>
        <end position="835"/>
    </location>
</feature>
<feature type="region of interest" description="Disordered" evidence="5">
    <location>
        <begin position="726"/>
        <end position="757"/>
    </location>
</feature>
<dbReference type="VEuPathDB" id="AmoebaDB:DICPUDRAFT_55031"/>
<keyword evidence="2" id="KW-0276">Fatty acid metabolism</keyword>
<dbReference type="OrthoDB" id="3633556at2759"/>
<keyword evidence="8" id="KW-1185">Reference proteome</keyword>
<evidence type="ECO:0000256" key="3">
    <source>
        <dbReference type="ARBA" id="ARBA00023098"/>
    </source>
</evidence>
<evidence type="ECO:0000256" key="2">
    <source>
        <dbReference type="ARBA" id="ARBA00022832"/>
    </source>
</evidence>
<feature type="region of interest" description="Disordered" evidence="5">
    <location>
        <begin position="1"/>
        <end position="94"/>
    </location>
</feature>
<dbReference type="Proteomes" id="UP000001064">
    <property type="component" value="Unassembled WGS sequence"/>
</dbReference>
<protein>
    <recommendedName>
        <fullName evidence="6">AMP-dependent synthetase/ligase domain-containing protein</fullName>
    </recommendedName>
</protein>
<dbReference type="GO" id="GO:0042759">
    <property type="term" value="P:long-chain fatty acid biosynthetic process"/>
    <property type="evidence" value="ECO:0000318"/>
    <property type="project" value="GO_Central"/>
</dbReference>
<dbReference type="RefSeq" id="XP_003287741.1">
    <property type="nucleotide sequence ID" value="XM_003287693.1"/>
</dbReference>
<feature type="compositionally biased region" description="Low complexity" evidence="5">
    <location>
        <begin position="41"/>
        <end position="87"/>
    </location>
</feature>
<dbReference type="PANTHER" id="PTHR43272:SF32">
    <property type="entry name" value="AMP-DEPENDENT SYNTHETASE_LIGASE DOMAIN-CONTAINING PROTEIN"/>
    <property type="match status" value="1"/>
</dbReference>
<evidence type="ECO:0000313" key="8">
    <source>
        <dbReference type="Proteomes" id="UP000001064"/>
    </source>
</evidence>